<accession>A0A7H1NR59</accession>
<feature type="domain" description="Anti-CBASS protein Acb1-like N-terminal" evidence="2">
    <location>
        <begin position="30"/>
        <end position="399"/>
    </location>
</feature>
<dbReference type="Proteomes" id="UP000516349">
    <property type="component" value="Chromosome"/>
</dbReference>
<evidence type="ECO:0000313" key="4">
    <source>
        <dbReference type="Proteomes" id="UP000516349"/>
    </source>
</evidence>
<sequence length="465" mass="51623">MTALDHPYALSPSTARQQLFSEGIGFPGYPYLSALSLRGEYRNIVETIAREAVRGWGHFKGGGASASAGRRVAELEAAFRSFGICALMANMVRMDGYFGIGHLWVDVAPAKGGSKARSSSVFSIPDGEELATPLTLDRAKLPQGSLRGFRAIEPLWCSPGACEMENPLSPWYYRPQYWIVQNCAVHASRLLQFISRPLPDSLKPAYNFGGLPLTMMAKPYVDNYLRTRQSVSDLVHSFSTMVLKTDMAQLGNGLRNKGGNLRQRARLFTALRDNMGLMMLDSAEELKNVTTPLVGLDKLQAQSQEHIASICGIPLVKLTGITPSGLNASSDGELRVFYDTMAALRETLLTPAIEQISHMVMLHLWGEIDPTIAFEWEPLYALNRLERQTAEKVRAETASVRVKSGLTTPQQEQRLWPELATGLGERSRQSPFGLQDQEEFNQEHPDQEQSDQEKTDQEKTDQEEG</sequence>
<dbReference type="KEGG" id="ebla:JGUZn3_10410"/>
<proteinExistence type="predicted"/>
<dbReference type="EMBL" id="CP060244">
    <property type="protein sequence ID" value="QNT78269.1"/>
    <property type="molecule type" value="Genomic_DNA"/>
</dbReference>
<organism evidence="3 4">
    <name type="scientific">Entomobacter blattae</name>
    <dbReference type="NCBI Taxonomy" id="2762277"/>
    <lineage>
        <taxon>Bacteria</taxon>
        <taxon>Pseudomonadati</taxon>
        <taxon>Pseudomonadota</taxon>
        <taxon>Alphaproteobacteria</taxon>
        <taxon>Acetobacterales</taxon>
        <taxon>Acetobacteraceae</taxon>
        <taxon>Entomobacter</taxon>
    </lineage>
</organism>
<dbReference type="RefSeq" id="WP_203414600.1">
    <property type="nucleotide sequence ID" value="NZ_CP060244.1"/>
</dbReference>
<evidence type="ECO:0000313" key="3">
    <source>
        <dbReference type="EMBL" id="QNT78269.1"/>
    </source>
</evidence>
<evidence type="ECO:0000256" key="1">
    <source>
        <dbReference type="SAM" id="MobiDB-lite"/>
    </source>
</evidence>
<feature type="region of interest" description="Disordered" evidence="1">
    <location>
        <begin position="401"/>
        <end position="465"/>
    </location>
</feature>
<reference evidence="3 4" key="1">
    <citation type="submission" date="2020-08" db="EMBL/GenBank/DDBJ databases">
        <title>Complete genome sequence of Entomobacter blattae G55GP.</title>
        <authorList>
            <person name="Poehlein A."/>
            <person name="Guzman J."/>
            <person name="Daniel R."/>
            <person name="Vilcinskas A."/>
        </authorList>
    </citation>
    <scope>NUCLEOTIDE SEQUENCE [LARGE SCALE GENOMIC DNA]</scope>
    <source>
        <strain evidence="3 4">G55GP</strain>
    </source>
</reference>
<protein>
    <recommendedName>
        <fullName evidence="2">Anti-CBASS protein Acb1-like N-terminal domain-containing protein</fullName>
    </recommendedName>
</protein>
<dbReference type="Pfam" id="PF06381">
    <property type="entry name" value="Phage_portal_3"/>
    <property type="match status" value="1"/>
</dbReference>
<gene>
    <name evidence="3" type="ORF">JGUZn3_10410</name>
</gene>
<keyword evidence="4" id="KW-1185">Reference proteome</keyword>
<dbReference type="InterPro" id="IPR024459">
    <property type="entry name" value="Acb1-like_N"/>
</dbReference>
<name>A0A7H1NR59_9PROT</name>
<evidence type="ECO:0000259" key="2">
    <source>
        <dbReference type="Pfam" id="PF06381"/>
    </source>
</evidence>
<dbReference type="AlphaFoldDB" id="A0A7H1NR59"/>
<feature type="compositionally biased region" description="Basic and acidic residues" evidence="1">
    <location>
        <begin position="441"/>
        <end position="465"/>
    </location>
</feature>